<accession>A0A8H3VM19</accession>
<evidence type="ECO:0000256" key="1">
    <source>
        <dbReference type="SAM" id="MobiDB-lite"/>
    </source>
</evidence>
<dbReference type="AlphaFoldDB" id="A0A8H3VM19"/>
<dbReference type="Proteomes" id="UP000490939">
    <property type="component" value="Unassembled WGS sequence"/>
</dbReference>
<dbReference type="EMBL" id="WNWR01000162">
    <property type="protein sequence ID" value="KAE9989917.1"/>
    <property type="molecule type" value="Genomic_DNA"/>
</dbReference>
<name>A0A8H3VM19_VENIN</name>
<proteinExistence type="predicted"/>
<feature type="region of interest" description="Disordered" evidence="1">
    <location>
        <begin position="24"/>
        <end position="44"/>
    </location>
</feature>
<evidence type="ECO:0000313" key="2">
    <source>
        <dbReference type="EMBL" id="KAE9989917.1"/>
    </source>
</evidence>
<reference evidence="2 3" key="1">
    <citation type="submission" date="2019-07" db="EMBL/GenBank/DDBJ databases">
        <title>Venturia inaequalis Genome Resource.</title>
        <authorList>
            <person name="Lichtner F.J."/>
        </authorList>
    </citation>
    <scope>NUCLEOTIDE SEQUENCE [LARGE SCALE GENOMIC DNA]</scope>
    <source>
        <strain evidence="2 3">DMI_063113</strain>
    </source>
</reference>
<gene>
    <name evidence="2" type="ORF">EG327_002104</name>
</gene>
<keyword evidence="3" id="KW-1185">Reference proteome</keyword>
<sequence>MAAQPTATDLMAFTKMMSELSMPVPTHPTHLVNNNGKRQAEDDSILSAPSRPTKKIMLQQLQETKSILTLPAKLLVFNLPELPEDLVVNIMEQINDISTLVNLIIASEVARRVFLRYPKATMSQHTSNELVINFFVDIFSLPPNQALERGFPKAITQRLIRAVCVLRSLGSEGTLDVHEFLRLALDPKIPMDESKYPIQLSALASVATTLACAVQNDEFCLETQKDSSTHYESWSWKEKVPEDRMDSLTAELFDNAFWMFQLFQDVVLYRTELRPNKEHKRVYMPSPSDIIPEVIDEITDEWKLEARKTWRDVLALRNEIYVRFIAKRRVNKVRINIEQVRRGTTLTSKEMVNFVAIDLARAQNGLGILPAHDVFTFNKNSRFHAISDYWWTVVKEWGRVTRSPRWKERFLSYEEKAIKWRARVTTDECEL</sequence>
<evidence type="ECO:0000313" key="3">
    <source>
        <dbReference type="Proteomes" id="UP000490939"/>
    </source>
</evidence>
<protein>
    <submittedName>
        <fullName evidence="2">Uncharacterized protein</fullName>
    </submittedName>
</protein>
<organism evidence="2 3">
    <name type="scientific">Venturia inaequalis</name>
    <name type="common">Apple scab fungus</name>
    <dbReference type="NCBI Taxonomy" id="5025"/>
    <lineage>
        <taxon>Eukaryota</taxon>
        <taxon>Fungi</taxon>
        <taxon>Dikarya</taxon>
        <taxon>Ascomycota</taxon>
        <taxon>Pezizomycotina</taxon>
        <taxon>Dothideomycetes</taxon>
        <taxon>Pleosporomycetidae</taxon>
        <taxon>Venturiales</taxon>
        <taxon>Venturiaceae</taxon>
        <taxon>Venturia</taxon>
    </lineage>
</organism>
<comment type="caution">
    <text evidence="2">The sequence shown here is derived from an EMBL/GenBank/DDBJ whole genome shotgun (WGS) entry which is preliminary data.</text>
</comment>